<evidence type="ECO:0000313" key="3">
    <source>
        <dbReference type="Proteomes" id="UP000035740"/>
    </source>
</evidence>
<protein>
    <submittedName>
        <fullName evidence="2">Uncharacterized protein</fullName>
    </submittedName>
</protein>
<dbReference type="AlphaFoldDB" id="A0A0J8BIC0"/>
<accession>A0A0J8BIC0</accession>
<keyword evidence="3" id="KW-1185">Reference proteome</keyword>
<dbReference type="Proteomes" id="UP000035740">
    <property type="component" value="Unassembled WGS sequence"/>
</dbReference>
<reference evidence="2 3" key="1">
    <citation type="journal article" date="2014" name="Nature">
        <title>The genome of the recently domesticated crop plant sugar beet (Beta vulgaris).</title>
        <authorList>
            <person name="Dohm J.C."/>
            <person name="Minoche A.E."/>
            <person name="Holtgrawe D."/>
            <person name="Capella-Gutierrez S."/>
            <person name="Zakrzewski F."/>
            <person name="Tafer H."/>
            <person name="Rupp O."/>
            <person name="Sorensen T.R."/>
            <person name="Stracke R."/>
            <person name="Reinhardt R."/>
            <person name="Goesmann A."/>
            <person name="Kraft T."/>
            <person name="Schulz B."/>
            <person name="Stadler P.F."/>
            <person name="Schmidt T."/>
            <person name="Gabaldon T."/>
            <person name="Lehrach H."/>
            <person name="Weisshaar B."/>
            <person name="Himmelbauer H."/>
        </authorList>
    </citation>
    <scope>NUCLEOTIDE SEQUENCE [LARGE SCALE GENOMIC DNA]</scope>
    <source>
        <tissue evidence="2">Taproot</tissue>
    </source>
</reference>
<feature type="transmembrane region" description="Helical" evidence="1">
    <location>
        <begin position="6"/>
        <end position="27"/>
    </location>
</feature>
<proteinExistence type="predicted"/>
<name>A0A0J8BIC0_BETVV</name>
<organism evidence="2 3">
    <name type="scientific">Beta vulgaris subsp. vulgaris</name>
    <name type="common">Beet</name>
    <dbReference type="NCBI Taxonomy" id="3555"/>
    <lineage>
        <taxon>Eukaryota</taxon>
        <taxon>Viridiplantae</taxon>
        <taxon>Streptophyta</taxon>
        <taxon>Embryophyta</taxon>
        <taxon>Tracheophyta</taxon>
        <taxon>Spermatophyta</taxon>
        <taxon>Magnoliopsida</taxon>
        <taxon>eudicotyledons</taxon>
        <taxon>Gunneridae</taxon>
        <taxon>Pentapetalae</taxon>
        <taxon>Caryophyllales</taxon>
        <taxon>Chenopodiaceae</taxon>
        <taxon>Betoideae</taxon>
        <taxon>Beta</taxon>
    </lineage>
</organism>
<keyword evidence="1" id="KW-0812">Transmembrane</keyword>
<keyword evidence="1" id="KW-1133">Transmembrane helix</keyword>
<dbReference type="EMBL" id="KQ108571">
    <property type="protein sequence ID" value="KMS65445.1"/>
    <property type="molecule type" value="Genomic_DNA"/>
</dbReference>
<keyword evidence="1" id="KW-0472">Membrane</keyword>
<feature type="non-terminal residue" evidence="2">
    <location>
        <position position="67"/>
    </location>
</feature>
<evidence type="ECO:0000256" key="1">
    <source>
        <dbReference type="SAM" id="Phobius"/>
    </source>
</evidence>
<sequence length="67" mass="7642">MVFFPIIPLAVAMGYFVFWIFVAIYVFSVQGAHDDMLGFSDLFFHTWPVLKPDQNIPSVLQPYTGAK</sequence>
<dbReference type="Gramene" id="KMS65445">
    <property type="protein sequence ID" value="KMS65445"/>
    <property type="gene ID" value="BVRB_035920"/>
</dbReference>
<gene>
    <name evidence="2" type="ORF">BVRB_035920</name>
</gene>
<evidence type="ECO:0000313" key="2">
    <source>
        <dbReference type="EMBL" id="KMS65445.1"/>
    </source>
</evidence>